<evidence type="ECO:0000313" key="9">
    <source>
        <dbReference type="EMBL" id="AXI09452.1"/>
    </source>
</evidence>
<evidence type="ECO:0000256" key="1">
    <source>
        <dbReference type="ARBA" id="ARBA00004651"/>
    </source>
</evidence>
<dbReference type="PANTHER" id="PTHR30012:SF0">
    <property type="entry name" value="TYPE II SECRETION SYSTEM PROTEIN F-RELATED"/>
    <property type="match status" value="1"/>
</dbReference>
<keyword evidence="3" id="KW-1003">Cell membrane</keyword>
<dbReference type="InterPro" id="IPR018076">
    <property type="entry name" value="T2SS_GspF_dom"/>
</dbReference>
<feature type="transmembrane region" description="Helical" evidence="7">
    <location>
        <begin position="156"/>
        <end position="183"/>
    </location>
</feature>
<dbReference type="EMBL" id="CP024848">
    <property type="protein sequence ID" value="AXI09452.1"/>
    <property type="molecule type" value="Genomic_DNA"/>
</dbReference>
<dbReference type="GO" id="GO:0005886">
    <property type="term" value="C:plasma membrane"/>
    <property type="evidence" value="ECO:0007669"/>
    <property type="project" value="UniProtKB-SubCell"/>
</dbReference>
<reference evidence="10" key="1">
    <citation type="submission" date="2017-11" db="EMBL/GenBank/DDBJ databases">
        <authorList>
            <person name="Zhu W."/>
        </authorList>
    </citation>
    <scope>NUCLEOTIDE SEQUENCE [LARGE SCALE GENOMIC DNA]</scope>
    <source>
        <strain evidence="10">160</strain>
    </source>
</reference>
<evidence type="ECO:0000256" key="3">
    <source>
        <dbReference type="ARBA" id="ARBA00022475"/>
    </source>
</evidence>
<feature type="transmembrane region" description="Helical" evidence="7">
    <location>
        <begin position="118"/>
        <end position="136"/>
    </location>
</feature>
<feature type="domain" description="Type II secretion system protein GspF" evidence="8">
    <location>
        <begin position="24"/>
        <end position="137"/>
    </location>
</feature>
<keyword evidence="6 7" id="KW-0472">Membrane</keyword>
<name>A0A345PHH2_9BACI</name>
<dbReference type="AlphaFoldDB" id="A0A345PHH2"/>
<evidence type="ECO:0000256" key="6">
    <source>
        <dbReference type="ARBA" id="ARBA00023136"/>
    </source>
</evidence>
<dbReference type="KEGG" id="ocn:CUC15_11190"/>
<evidence type="ECO:0000259" key="8">
    <source>
        <dbReference type="Pfam" id="PF00482"/>
    </source>
</evidence>
<evidence type="ECO:0000256" key="7">
    <source>
        <dbReference type="SAM" id="Phobius"/>
    </source>
</evidence>
<keyword evidence="4 7" id="KW-0812">Transmembrane</keyword>
<proteinExistence type="inferred from homology"/>
<comment type="subcellular location">
    <subcellularLocation>
        <location evidence="1">Cell membrane</location>
        <topology evidence="1">Multi-pass membrane protein</topology>
    </subcellularLocation>
</comment>
<dbReference type="RefSeq" id="WP_114916741.1">
    <property type="nucleotide sequence ID" value="NZ_CP024848.1"/>
</dbReference>
<dbReference type="Gene3D" id="1.20.81.30">
    <property type="entry name" value="Type II secretion system (T2SS), domain F"/>
    <property type="match status" value="2"/>
</dbReference>
<evidence type="ECO:0000256" key="5">
    <source>
        <dbReference type="ARBA" id="ARBA00022989"/>
    </source>
</evidence>
<organism evidence="9 10">
    <name type="scientific">Oceanobacillus zhaokaii</name>
    <dbReference type="NCBI Taxonomy" id="2052660"/>
    <lineage>
        <taxon>Bacteria</taxon>
        <taxon>Bacillati</taxon>
        <taxon>Bacillota</taxon>
        <taxon>Bacilli</taxon>
        <taxon>Bacillales</taxon>
        <taxon>Bacillaceae</taxon>
        <taxon>Oceanobacillus</taxon>
    </lineage>
</organism>
<protein>
    <submittedName>
        <fullName evidence="9">Chromosome partitioning protein ParA</fullName>
    </submittedName>
</protein>
<feature type="domain" description="Type II secretion system protein GspF" evidence="8">
    <location>
        <begin position="221"/>
        <end position="342"/>
    </location>
</feature>
<sequence length="350" mass="40977">MDLSLRIPFKNHKKKLPKEIQLRFLKRLHRLLESGYPLLEAMETLKWDKSLLPIATQIINSLKNSLTIDQAFEKAMFHQSITNYLYFVQANGDLQGSILKCMEMFQQRVNYTKKFQKMARYPLILFIIFSLLLLFIKQSVLPSFMEMFQSNSSASSIIVISIFLIDFFMTGLIVTGIVGITAIPSWHIMKHRIPIEQQIKIYQSIPIYRSFIKAQTSYFFAVHFSSLLKTGMPFKEILQHMATQQKIPIITYYAILIRDELSRGLHITYLLSQFTLFEEQLVSIFQKNADINALEKDLSVYGDLLMEDIEDKLMKTITFLQPVFFILLALFIVFIYITLMWPMFELINTI</sequence>
<comment type="similarity">
    <text evidence="2">Belongs to the GSP F family.</text>
</comment>
<keyword evidence="5 7" id="KW-1133">Transmembrane helix</keyword>
<dbReference type="Proteomes" id="UP000253908">
    <property type="component" value="Chromosome"/>
</dbReference>
<evidence type="ECO:0000256" key="4">
    <source>
        <dbReference type="ARBA" id="ARBA00022692"/>
    </source>
</evidence>
<feature type="transmembrane region" description="Helical" evidence="7">
    <location>
        <begin position="323"/>
        <end position="344"/>
    </location>
</feature>
<gene>
    <name evidence="9" type="ORF">CUC15_11190</name>
</gene>
<dbReference type="OrthoDB" id="2974223at2"/>
<dbReference type="InterPro" id="IPR042094">
    <property type="entry name" value="T2SS_GspF_sf"/>
</dbReference>
<dbReference type="PANTHER" id="PTHR30012">
    <property type="entry name" value="GENERAL SECRETION PATHWAY PROTEIN"/>
    <property type="match status" value="1"/>
</dbReference>
<keyword evidence="10" id="KW-1185">Reference proteome</keyword>
<evidence type="ECO:0000256" key="2">
    <source>
        <dbReference type="ARBA" id="ARBA00005745"/>
    </source>
</evidence>
<dbReference type="PRINTS" id="PR00812">
    <property type="entry name" value="BCTERIALGSPF"/>
</dbReference>
<dbReference type="Pfam" id="PF00482">
    <property type="entry name" value="T2SSF"/>
    <property type="match status" value="2"/>
</dbReference>
<accession>A0A345PHH2</accession>
<evidence type="ECO:0000313" key="10">
    <source>
        <dbReference type="Proteomes" id="UP000253908"/>
    </source>
</evidence>
<dbReference type="InterPro" id="IPR003004">
    <property type="entry name" value="GspF/PilC"/>
</dbReference>